<organism evidence="1 2">
    <name type="scientific">Sphingobacterium corticis</name>
    <dbReference type="NCBI Taxonomy" id="1812823"/>
    <lineage>
        <taxon>Bacteria</taxon>
        <taxon>Pseudomonadati</taxon>
        <taxon>Bacteroidota</taxon>
        <taxon>Sphingobacteriia</taxon>
        <taxon>Sphingobacteriales</taxon>
        <taxon>Sphingobacteriaceae</taxon>
        <taxon>Sphingobacterium</taxon>
    </lineage>
</organism>
<dbReference type="RefSeq" id="WP_380869219.1">
    <property type="nucleotide sequence ID" value="NZ_JBHUMA010000006.1"/>
</dbReference>
<dbReference type="EMBL" id="JBHUMA010000006">
    <property type="protein sequence ID" value="MFD2599093.1"/>
    <property type="molecule type" value="Genomic_DNA"/>
</dbReference>
<evidence type="ECO:0008006" key="3">
    <source>
        <dbReference type="Google" id="ProtNLM"/>
    </source>
</evidence>
<dbReference type="InterPro" id="IPR011006">
    <property type="entry name" value="CheY-like_superfamily"/>
</dbReference>
<comment type="caution">
    <text evidence="1">The sequence shown here is derived from an EMBL/GenBank/DDBJ whole genome shotgun (WGS) entry which is preliminary data.</text>
</comment>
<keyword evidence="2" id="KW-1185">Reference proteome</keyword>
<name>A0ABW5NMA6_9SPHI</name>
<dbReference type="Gene3D" id="3.40.50.2300">
    <property type="match status" value="1"/>
</dbReference>
<reference evidence="2" key="1">
    <citation type="journal article" date="2019" name="Int. J. Syst. Evol. Microbiol.">
        <title>The Global Catalogue of Microorganisms (GCM) 10K type strain sequencing project: providing services to taxonomists for standard genome sequencing and annotation.</title>
        <authorList>
            <consortium name="The Broad Institute Genomics Platform"/>
            <consortium name="The Broad Institute Genome Sequencing Center for Infectious Disease"/>
            <person name="Wu L."/>
            <person name="Ma J."/>
        </authorList>
    </citation>
    <scope>NUCLEOTIDE SEQUENCE [LARGE SCALE GENOMIC DNA]</scope>
    <source>
        <strain evidence="2">KCTC 42248</strain>
    </source>
</reference>
<accession>A0ABW5NMA6</accession>
<evidence type="ECO:0000313" key="2">
    <source>
        <dbReference type="Proteomes" id="UP001597393"/>
    </source>
</evidence>
<proteinExistence type="predicted"/>
<protein>
    <recommendedName>
        <fullName evidence="3">Response regulatory domain-containing protein</fullName>
    </recommendedName>
</protein>
<evidence type="ECO:0000313" key="1">
    <source>
        <dbReference type="EMBL" id="MFD2599093.1"/>
    </source>
</evidence>
<gene>
    <name evidence="1" type="ORF">ACFSQ3_09015</name>
</gene>
<dbReference type="Proteomes" id="UP001597393">
    <property type="component" value="Unassembled WGS sequence"/>
</dbReference>
<dbReference type="SUPFAM" id="SSF52172">
    <property type="entry name" value="CheY-like"/>
    <property type="match status" value="1"/>
</dbReference>
<sequence length="123" mass="14073">MDILIVDLSSIARFGLTLAISHINKLANFDEADSFQQCTGLIALKPYDFVFLNPNIFPTQSIDFLAKIKQIEPQVNLVIIKDDRTCQEFVHRSKFYSKHNIELVQALDLCSEALERILHSIDH</sequence>